<feature type="transmembrane region" description="Helical" evidence="7">
    <location>
        <begin position="284"/>
        <end position="303"/>
    </location>
</feature>
<name>A0AAV1K9R6_9NEOP</name>
<dbReference type="InterPro" id="IPR027378">
    <property type="entry name" value="Nucleotide_channel_N"/>
</dbReference>
<protein>
    <recommendedName>
        <fullName evidence="8">Major facilitator superfamily (MFS) profile domain-containing protein</fullName>
    </recommendedName>
</protein>
<dbReference type="PANTHER" id="PTHR11662">
    <property type="entry name" value="SOLUTE CARRIER FAMILY 17"/>
    <property type="match status" value="1"/>
</dbReference>
<dbReference type="FunFam" id="1.20.1250.20:FF:000423">
    <property type="entry name" value="Putative inorganic phosphate cotransporter-like Protein"/>
    <property type="match status" value="1"/>
</dbReference>
<comment type="caution">
    <text evidence="9">The sequence shown here is derived from an EMBL/GenBank/DDBJ whole genome shotgun (WGS) entry which is preliminary data.</text>
</comment>
<evidence type="ECO:0000259" key="8">
    <source>
        <dbReference type="PROSITE" id="PS50850"/>
    </source>
</evidence>
<dbReference type="FunFam" id="1.20.1250.20:FF:000003">
    <property type="entry name" value="Solute carrier family 17 member 3"/>
    <property type="match status" value="1"/>
</dbReference>
<evidence type="ECO:0000256" key="3">
    <source>
        <dbReference type="ARBA" id="ARBA00022692"/>
    </source>
</evidence>
<feature type="transmembrane region" description="Helical" evidence="7">
    <location>
        <begin position="21"/>
        <end position="41"/>
    </location>
</feature>
<keyword evidence="2" id="KW-0813">Transport</keyword>
<gene>
    <name evidence="9" type="ORF">PARMNEM_LOCUS1730</name>
</gene>
<dbReference type="InterPro" id="IPR011701">
    <property type="entry name" value="MFS"/>
</dbReference>
<accession>A0AAV1K9R6</accession>
<proteinExistence type="predicted"/>
<dbReference type="AlphaFoldDB" id="A0AAV1K9R6"/>
<evidence type="ECO:0000313" key="10">
    <source>
        <dbReference type="Proteomes" id="UP001314205"/>
    </source>
</evidence>
<evidence type="ECO:0000256" key="5">
    <source>
        <dbReference type="ARBA" id="ARBA00022989"/>
    </source>
</evidence>
<dbReference type="GO" id="GO:0016020">
    <property type="term" value="C:membrane"/>
    <property type="evidence" value="ECO:0007669"/>
    <property type="project" value="UniProtKB-SubCell"/>
</dbReference>
<feature type="transmembrane region" description="Helical" evidence="7">
    <location>
        <begin position="344"/>
        <end position="366"/>
    </location>
</feature>
<dbReference type="PROSITE" id="PS50850">
    <property type="entry name" value="MFS"/>
    <property type="match status" value="1"/>
</dbReference>
<evidence type="ECO:0000256" key="2">
    <source>
        <dbReference type="ARBA" id="ARBA00022448"/>
    </source>
</evidence>
<feature type="transmembrane region" description="Helical" evidence="7">
    <location>
        <begin position="378"/>
        <end position="397"/>
    </location>
</feature>
<evidence type="ECO:0000313" key="9">
    <source>
        <dbReference type="EMBL" id="CAK1579845.1"/>
    </source>
</evidence>
<feature type="transmembrane region" description="Helical" evidence="7">
    <location>
        <begin position="203"/>
        <end position="224"/>
    </location>
</feature>
<keyword evidence="6 7" id="KW-0472">Membrane</keyword>
<dbReference type="InterPro" id="IPR036259">
    <property type="entry name" value="MFS_trans_sf"/>
</dbReference>
<feature type="transmembrane region" description="Helical" evidence="7">
    <location>
        <begin position="309"/>
        <end position="332"/>
    </location>
</feature>
<feature type="transmembrane region" description="Helical" evidence="7">
    <location>
        <begin position="250"/>
        <end position="272"/>
    </location>
</feature>
<feature type="transmembrane region" description="Helical" evidence="7">
    <location>
        <begin position="143"/>
        <end position="164"/>
    </location>
</feature>
<dbReference type="Gene3D" id="1.20.1250.20">
    <property type="entry name" value="MFS general substrate transporter like domains"/>
    <property type="match status" value="1"/>
</dbReference>
<evidence type="ECO:0000256" key="1">
    <source>
        <dbReference type="ARBA" id="ARBA00004141"/>
    </source>
</evidence>
<organism evidence="9 10">
    <name type="scientific">Parnassius mnemosyne</name>
    <name type="common">clouded apollo</name>
    <dbReference type="NCBI Taxonomy" id="213953"/>
    <lineage>
        <taxon>Eukaryota</taxon>
        <taxon>Metazoa</taxon>
        <taxon>Ecdysozoa</taxon>
        <taxon>Arthropoda</taxon>
        <taxon>Hexapoda</taxon>
        <taxon>Insecta</taxon>
        <taxon>Pterygota</taxon>
        <taxon>Neoptera</taxon>
        <taxon>Endopterygota</taxon>
        <taxon>Lepidoptera</taxon>
        <taxon>Glossata</taxon>
        <taxon>Ditrysia</taxon>
        <taxon>Papilionoidea</taxon>
        <taxon>Papilionidae</taxon>
        <taxon>Parnassiinae</taxon>
        <taxon>Parnassini</taxon>
        <taxon>Parnassius</taxon>
        <taxon>Driopa</taxon>
    </lineage>
</organism>
<dbReference type="PANTHER" id="PTHR11662:SF280">
    <property type="entry name" value="FI21844P1-RELATED"/>
    <property type="match status" value="1"/>
</dbReference>
<feature type="domain" description="Major facilitator superfamily (MFS) profile" evidence="8">
    <location>
        <begin position="1"/>
        <end position="402"/>
    </location>
</feature>
<feature type="transmembrane region" description="Helical" evidence="7">
    <location>
        <begin position="53"/>
        <end position="77"/>
    </location>
</feature>
<evidence type="ECO:0000256" key="7">
    <source>
        <dbReference type="SAM" id="Phobius"/>
    </source>
</evidence>
<dbReference type="InterPro" id="IPR020846">
    <property type="entry name" value="MFS_dom"/>
</dbReference>
<keyword evidence="10" id="KW-1185">Reference proteome</keyword>
<evidence type="ECO:0000256" key="4">
    <source>
        <dbReference type="ARBA" id="ARBA00022847"/>
    </source>
</evidence>
<reference evidence="9 10" key="1">
    <citation type="submission" date="2023-11" db="EMBL/GenBank/DDBJ databases">
        <authorList>
            <person name="Hedman E."/>
            <person name="Englund M."/>
            <person name="Stromberg M."/>
            <person name="Nyberg Akerstrom W."/>
            <person name="Nylinder S."/>
            <person name="Jareborg N."/>
            <person name="Kallberg Y."/>
            <person name="Kronander E."/>
        </authorList>
    </citation>
    <scope>NUCLEOTIDE SEQUENCE [LARGE SCALE GENOMIC DNA]</scope>
</reference>
<comment type="subcellular location">
    <subcellularLocation>
        <location evidence="1">Membrane</location>
        <topology evidence="1">Multi-pass membrane protein</topology>
    </subcellularLocation>
</comment>
<dbReference type="Gene3D" id="1.20.120.540">
    <property type="entry name" value="Voltage-gated potassium channels"/>
    <property type="match status" value="1"/>
</dbReference>
<sequence>MSIAIVVMTDTTQTNSFDWSIRVQSVILSSFFWGYLILQVVAGELANRFGGKILTIICVGVNALASLALPMCAYYGGWQTVCACRVIQGLFQGFLMPAAHNLLAKWAPLNEKTRIGVFVYVGAQLGTALQLLTGGIIADYWGWSSIFYSNGILGVLWAILYMVLGSNSPQESKIISEQEKRYIQISLGHVGGHQKLKTPWRSIATSLPFLSVVVAHCGFKWGFYTLLTEIPTYMHKVFGVNIKTNGMLSALPYLATFVLSFPFSFMSDIIINRKWLRITTSRKFFNSIGYFGPAVILIALAHVPAGNVTLAIILLTLAVGINAAFYSGYMLGSLDMAPNFAGTLMGISNTIANSMAILSPLVIGVILSDETDIKEWRIVFYMSAAVYIVTNIFYVIFGNSERQYWNEPCAE</sequence>
<dbReference type="Proteomes" id="UP001314205">
    <property type="component" value="Unassembled WGS sequence"/>
</dbReference>
<dbReference type="SUPFAM" id="SSF103473">
    <property type="entry name" value="MFS general substrate transporter"/>
    <property type="match status" value="1"/>
</dbReference>
<dbReference type="GO" id="GO:0015293">
    <property type="term" value="F:symporter activity"/>
    <property type="evidence" value="ECO:0007669"/>
    <property type="project" value="UniProtKB-KW"/>
</dbReference>
<dbReference type="EMBL" id="CAVLGL010000013">
    <property type="protein sequence ID" value="CAK1579845.1"/>
    <property type="molecule type" value="Genomic_DNA"/>
</dbReference>
<dbReference type="InterPro" id="IPR050382">
    <property type="entry name" value="MFS_Na/Anion_cotransporter"/>
</dbReference>
<feature type="transmembrane region" description="Helical" evidence="7">
    <location>
        <begin position="115"/>
        <end position="137"/>
    </location>
</feature>
<dbReference type="GO" id="GO:0006820">
    <property type="term" value="P:monoatomic anion transport"/>
    <property type="evidence" value="ECO:0007669"/>
    <property type="project" value="TreeGrafter"/>
</dbReference>
<keyword evidence="4" id="KW-0769">Symport</keyword>
<dbReference type="CDD" id="cd17318">
    <property type="entry name" value="MFS_SLC17"/>
    <property type="match status" value="1"/>
</dbReference>
<dbReference type="Pfam" id="PF07690">
    <property type="entry name" value="MFS_1"/>
    <property type="match status" value="1"/>
</dbReference>
<keyword evidence="3 7" id="KW-0812">Transmembrane</keyword>
<keyword evidence="5 7" id="KW-1133">Transmembrane helix</keyword>
<evidence type="ECO:0000256" key="6">
    <source>
        <dbReference type="ARBA" id="ARBA00023136"/>
    </source>
</evidence>